<keyword evidence="2" id="KW-0238">DNA-binding</keyword>
<protein>
    <recommendedName>
        <fullName evidence="4">HTH arsR-type domain-containing protein</fullName>
    </recommendedName>
</protein>
<keyword evidence="6" id="KW-1185">Reference proteome</keyword>
<dbReference type="SUPFAM" id="SSF46785">
    <property type="entry name" value="Winged helix' DNA-binding domain"/>
    <property type="match status" value="1"/>
</dbReference>
<gene>
    <name evidence="5" type="ORF">GCM10022255_088150</name>
</gene>
<reference evidence="6" key="1">
    <citation type="journal article" date="2019" name="Int. J. Syst. Evol. Microbiol.">
        <title>The Global Catalogue of Microorganisms (GCM) 10K type strain sequencing project: providing services to taxonomists for standard genome sequencing and annotation.</title>
        <authorList>
            <consortium name="The Broad Institute Genomics Platform"/>
            <consortium name="The Broad Institute Genome Sequencing Center for Infectious Disease"/>
            <person name="Wu L."/>
            <person name="Ma J."/>
        </authorList>
    </citation>
    <scope>NUCLEOTIDE SEQUENCE [LARGE SCALE GENOMIC DNA]</scope>
    <source>
        <strain evidence="6">JCM 17441</strain>
    </source>
</reference>
<evidence type="ECO:0000313" key="6">
    <source>
        <dbReference type="Proteomes" id="UP001500620"/>
    </source>
</evidence>
<dbReference type="InterPro" id="IPR036390">
    <property type="entry name" value="WH_DNA-bd_sf"/>
</dbReference>
<dbReference type="InterPro" id="IPR036388">
    <property type="entry name" value="WH-like_DNA-bd_sf"/>
</dbReference>
<evidence type="ECO:0000256" key="1">
    <source>
        <dbReference type="ARBA" id="ARBA00023015"/>
    </source>
</evidence>
<dbReference type="PANTHER" id="PTHR33154:SF33">
    <property type="entry name" value="TRANSCRIPTIONAL REPRESSOR SDPR"/>
    <property type="match status" value="1"/>
</dbReference>
<dbReference type="SMART" id="SM00418">
    <property type="entry name" value="HTH_ARSR"/>
    <property type="match status" value="1"/>
</dbReference>
<evidence type="ECO:0000259" key="4">
    <source>
        <dbReference type="PROSITE" id="PS50987"/>
    </source>
</evidence>
<proteinExistence type="predicted"/>
<comment type="caution">
    <text evidence="5">The sequence shown here is derived from an EMBL/GenBank/DDBJ whole genome shotgun (WGS) entry which is preliminary data.</text>
</comment>
<name>A0ABP8DNI7_9ACTN</name>
<dbReference type="PROSITE" id="PS50987">
    <property type="entry name" value="HTH_ARSR_2"/>
    <property type="match status" value="1"/>
</dbReference>
<dbReference type="Proteomes" id="UP001500620">
    <property type="component" value="Unassembled WGS sequence"/>
</dbReference>
<accession>A0ABP8DNI7</accession>
<dbReference type="PRINTS" id="PR00778">
    <property type="entry name" value="HTHARSR"/>
</dbReference>
<dbReference type="EMBL" id="BAABAT010000039">
    <property type="protein sequence ID" value="GAA4260245.1"/>
    <property type="molecule type" value="Genomic_DNA"/>
</dbReference>
<sequence>MVDVDELLRALGHPARREILRRCGSAPQAAGALADALGLAPASTSEHLKVLRKTGLLILEKQGTFRWYRTDPAQLTTLHAWLGGFISDLGDIS</sequence>
<evidence type="ECO:0000256" key="2">
    <source>
        <dbReference type="ARBA" id="ARBA00023125"/>
    </source>
</evidence>
<dbReference type="Gene3D" id="1.10.10.10">
    <property type="entry name" value="Winged helix-like DNA-binding domain superfamily/Winged helix DNA-binding domain"/>
    <property type="match status" value="1"/>
</dbReference>
<dbReference type="InterPro" id="IPR001845">
    <property type="entry name" value="HTH_ArsR_DNA-bd_dom"/>
</dbReference>
<organism evidence="5 6">
    <name type="scientific">Dactylosporangium darangshiense</name>
    <dbReference type="NCBI Taxonomy" id="579108"/>
    <lineage>
        <taxon>Bacteria</taxon>
        <taxon>Bacillati</taxon>
        <taxon>Actinomycetota</taxon>
        <taxon>Actinomycetes</taxon>
        <taxon>Micromonosporales</taxon>
        <taxon>Micromonosporaceae</taxon>
        <taxon>Dactylosporangium</taxon>
    </lineage>
</organism>
<evidence type="ECO:0000256" key="3">
    <source>
        <dbReference type="ARBA" id="ARBA00023163"/>
    </source>
</evidence>
<evidence type="ECO:0000313" key="5">
    <source>
        <dbReference type="EMBL" id="GAA4260245.1"/>
    </source>
</evidence>
<keyword evidence="3" id="KW-0804">Transcription</keyword>
<feature type="domain" description="HTH arsR-type" evidence="4">
    <location>
        <begin position="1"/>
        <end position="90"/>
    </location>
</feature>
<dbReference type="InterPro" id="IPR051081">
    <property type="entry name" value="HTH_MetalResp_TranReg"/>
</dbReference>
<dbReference type="NCBIfam" id="NF033788">
    <property type="entry name" value="HTH_metalloreg"/>
    <property type="match status" value="1"/>
</dbReference>
<keyword evidence="1" id="KW-0805">Transcription regulation</keyword>
<dbReference type="Pfam" id="PF12840">
    <property type="entry name" value="HTH_20"/>
    <property type="match status" value="1"/>
</dbReference>
<dbReference type="PANTHER" id="PTHR33154">
    <property type="entry name" value="TRANSCRIPTIONAL REGULATOR, ARSR FAMILY"/>
    <property type="match status" value="1"/>
</dbReference>